<evidence type="ECO:0000313" key="1">
    <source>
        <dbReference type="EMBL" id="NBI08377.1"/>
    </source>
</evidence>
<comment type="caution">
    <text evidence="1">The sequence shown here is derived from an EMBL/GenBank/DDBJ whole genome shotgun (WGS) entry which is preliminary data.</text>
</comment>
<reference evidence="1 2" key="1">
    <citation type="submission" date="2018-08" db="EMBL/GenBank/DDBJ databases">
        <title>Murine metabolic-syndrome-specific gut microbial biobank.</title>
        <authorList>
            <person name="Liu C."/>
        </authorList>
    </citation>
    <scope>NUCLEOTIDE SEQUENCE [LARGE SCALE GENOMIC DNA]</scope>
    <source>
        <strain evidence="1 2">583</strain>
    </source>
</reference>
<dbReference type="AlphaFoldDB" id="A0A845QZJ1"/>
<keyword evidence="2" id="KW-1185">Reference proteome</keyword>
<dbReference type="Proteomes" id="UP000467132">
    <property type="component" value="Unassembled WGS sequence"/>
</dbReference>
<protein>
    <submittedName>
        <fullName evidence="1">Uncharacterized protein</fullName>
    </submittedName>
</protein>
<sequence>MGVIVLEFWNENIGAQDYLDKLECLIKGYERKIKLSNYDKNNIIVFSLRYLFSDENWYNYWSLNGNPSVAHLIQGVKNKQDILLKILN</sequence>
<dbReference type="EMBL" id="QXXA01000034">
    <property type="protein sequence ID" value="NBI08377.1"/>
    <property type="molecule type" value="Genomic_DNA"/>
</dbReference>
<name>A0A845QZJ1_9CLOT</name>
<organism evidence="1 2">
    <name type="scientific">Senegalia massiliensis</name>
    <dbReference type="NCBI Taxonomy" id="1720316"/>
    <lineage>
        <taxon>Bacteria</taxon>
        <taxon>Bacillati</taxon>
        <taxon>Bacillota</taxon>
        <taxon>Clostridia</taxon>
        <taxon>Eubacteriales</taxon>
        <taxon>Clostridiaceae</taxon>
        <taxon>Senegalia</taxon>
    </lineage>
</organism>
<dbReference type="RefSeq" id="WP_160198842.1">
    <property type="nucleotide sequence ID" value="NZ_QXXA01000034.1"/>
</dbReference>
<accession>A0A845QZJ1</accession>
<evidence type="ECO:0000313" key="2">
    <source>
        <dbReference type="Proteomes" id="UP000467132"/>
    </source>
</evidence>
<gene>
    <name evidence="1" type="ORF">D3Z33_16105</name>
</gene>
<proteinExistence type="predicted"/>